<dbReference type="InterPro" id="IPR019798">
    <property type="entry name" value="Ser_HO-MeTrfase_PLP_BS"/>
</dbReference>
<evidence type="ECO:0000256" key="7">
    <source>
        <dbReference type="ARBA" id="ARBA00022563"/>
    </source>
</evidence>
<dbReference type="InterPro" id="IPR015422">
    <property type="entry name" value="PyrdxlP-dep_Trfase_small"/>
</dbReference>
<dbReference type="InterPro" id="IPR015421">
    <property type="entry name" value="PyrdxlP-dep_Trfase_major"/>
</dbReference>
<dbReference type="Pfam" id="PF02284">
    <property type="entry name" value="COX5A"/>
    <property type="match status" value="1"/>
</dbReference>
<evidence type="ECO:0000256" key="16">
    <source>
        <dbReference type="ARBA" id="ARBA00023136"/>
    </source>
</evidence>
<evidence type="ECO:0000259" key="18">
    <source>
        <dbReference type="Pfam" id="PF00464"/>
    </source>
</evidence>
<comment type="catalytic activity">
    <reaction evidence="17">
        <text>(6R)-5,10-methylene-5,6,7,8-tetrahydrofolate + glycine + H2O = (6S)-5,6,7,8-tetrahydrofolate + L-serine</text>
        <dbReference type="Rhea" id="RHEA:15481"/>
        <dbReference type="ChEBI" id="CHEBI:15377"/>
        <dbReference type="ChEBI" id="CHEBI:15636"/>
        <dbReference type="ChEBI" id="CHEBI:33384"/>
        <dbReference type="ChEBI" id="CHEBI:57305"/>
        <dbReference type="ChEBI" id="CHEBI:57453"/>
        <dbReference type="EC" id="2.1.2.1"/>
    </reaction>
</comment>
<dbReference type="PANTHER" id="PTHR11680:SF28">
    <property type="entry name" value="SERINE HYDROXYMETHYLTRANSFERASE, MITOCHONDRIAL"/>
    <property type="match status" value="1"/>
</dbReference>
<keyword evidence="10" id="KW-0479">Metal-binding</keyword>
<dbReference type="Gene3D" id="3.40.640.10">
    <property type="entry name" value="Type I PLP-dependent aspartate aminotransferase-like (Major domain)"/>
    <property type="match status" value="1"/>
</dbReference>
<dbReference type="GO" id="GO:0006123">
    <property type="term" value="P:mitochondrial electron transport, cytochrome c to oxygen"/>
    <property type="evidence" value="ECO:0007669"/>
    <property type="project" value="InterPro"/>
</dbReference>
<dbReference type="FunFam" id="3.40.640.10:FF:000097">
    <property type="entry name" value="Serine hydroxymethyltransferase"/>
    <property type="match status" value="1"/>
</dbReference>
<dbReference type="GO" id="GO:0019264">
    <property type="term" value="P:glycine biosynthetic process from serine"/>
    <property type="evidence" value="ECO:0007669"/>
    <property type="project" value="InterPro"/>
</dbReference>
<keyword evidence="12 17" id="KW-0663">Pyridoxal phosphate</keyword>
<evidence type="ECO:0000313" key="19">
    <source>
        <dbReference type="Proteomes" id="UP000095280"/>
    </source>
</evidence>
<feature type="domain" description="Serine hydroxymethyltransferase-like" evidence="18">
    <location>
        <begin position="191"/>
        <end position="584"/>
    </location>
</feature>
<dbReference type="WBParaSite" id="maker-uti_cns_0002431-snap-gene-0.4-mRNA-1">
    <property type="protein sequence ID" value="maker-uti_cns_0002431-snap-gene-0.4-mRNA-1"/>
    <property type="gene ID" value="maker-uti_cns_0002431-snap-gene-0.4"/>
</dbReference>
<keyword evidence="8" id="KW-0349">Heme</keyword>
<dbReference type="InterPro" id="IPR049943">
    <property type="entry name" value="Ser_HO-MeTrfase-like"/>
</dbReference>
<dbReference type="Gene3D" id="3.90.1150.10">
    <property type="entry name" value="Aspartate Aminotransferase, domain 1"/>
    <property type="match status" value="1"/>
</dbReference>
<dbReference type="InterPro" id="IPR001085">
    <property type="entry name" value="Ser_HO-MeTrfase"/>
</dbReference>
<sequence length="640" mass="70515">MFRAIASSAKLLRLGVSVARPSLPAVSVVSRQLSDAPKLSPAEFDAKYLAMFNNPQSDGWVIRKAMQDLYSEDLVPEPELVTAALKACRRVNDYALAVRFLEATRFKCGTQEKVIWPWMMQQIKPTLAELGISSIDEMGYDKPELYVHPEQGIWTINQRRIAVAIINNANAPHSNASGCSSPSNGRLDRTRLWSLIQEEKQRQFRGLELIASENFTSRAVMQCAGSCLTNKYAEGYPGARYYGGNEVVDRIELLAQSRLLDCFGLDPQRWGVNVQPYSGSPANFAAYTGLLKPHDRFMGLDLPDGGHLTHGFASPQKRVSATSVYFESLGYKVDQRTGLLDYEQLESTARLFRPRLIVAGVTAYPRLLDYARFRRLCDELGAVLMADMAHISGLVAAGVIPSPFEFADVVTSTTHKSLRGPRAGVIFYRRGERPPASAKEAPRQYNFEERINFAVFPGLQGGPHEAAIAGIAAMALQARSPEFKAYAKQVLANAQAMSRALIAKGHSVVTGGTDCHLLLVDLRPKGVDGARAERVAELAAITFNKNTVPGDKSALVPGGIRLGTPALTTRNLVEKDFEAVVDFIDKAVDIAIHAKSKTKTLKDFKKFVLEDAETARRIGELKQEVESFASRFPMPGWEDY</sequence>
<keyword evidence="19" id="KW-1185">Reference proteome</keyword>
<evidence type="ECO:0000256" key="5">
    <source>
        <dbReference type="ARBA" id="ARBA00006376"/>
    </source>
</evidence>
<comment type="pathway">
    <text evidence="3">Energy metabolism; oxidative phosphorylation.</text>
</comment>
<dbReference type="Gene3D" id="1.25.40.40">
    <property type="entry name" value="Cytochrome c oxidase, subunit Va/VI"/>
    <property type="match status" value="1"/>
</dbReference>
<dbReference type="Proteomes" id="UP000095280">
    <property type="component" value="Unplaced"/>
</dbReference>
<comment type="similarity">
    <text evidence="6">Belongs to the cytochrome c oxidase subunit 5A family.</text>
</comment>
<dbReference type="GO" id="GO:0035999">
    <property type="term" value="P:tetrahydrofolate interconversion"/>
    <property type="evidence" value="ECO:0007669"/>
    <property type="project" value="UniProtKB-UniPathway"/>
</dbReference>
<evidence type="ECO:0000256" key="15">
    <source>
        <dbReference type="ARBA" id="ARBA00023128"/>
    </source>
</evidence>
<evidence type="ECO:0000256" key="4">
    <source>
        <dbReference type="ARBA" id="ARBA00004777"/>
    </source>
</evidence>
<dbReference type="GO" id="GO:0005743">
    <property type="term" value="C:mitochondrial inner membrane"/>
    <property type="evidence" value="ECO:0007669"/>
    <property type="project" value="UniProtKB-SubCell"/>
</dbReference>
<keyword evidence="7 17" id="KW-0554">One-carbon metabolism</keyword>
<dbReference type="InterPro" id="IPR036545">
    <property type="entry name" value="Cyt_c_oxidase_su5A/6_sf"/>
</dbReference>
<dbReference type="NCBIfam" id="NF000586">
    <property type="entry name" value="PRK00011.1"/>
    <property type="match status" value="1"/>
</dbReference>
<dbReference type="InterPro" id="IPR015424">
    <property type="entry name" value="PyrdxlP-dep_Trfase"/>
</dbReference>
<evidence type="ECO:0000256" key="8">
    <source>
        <dbReference type="ARBA" id="ARBA00022617"/>
    </source>
</evidence>
<dbReference type="InterPro" id="IPR039429">
    <property type="entry name" value="SHMT-like_dom"/>
</dbReference>
<evidence type="ECO:0000256" key="3">
    <source>
        <dbReference type="ARBA" id="ARBA00004673"/>
    </source>
</evidence>
<comment type="subcellular location">
    <subcellularLocation>
        <location evidence="2">Mitochondrion inner membrane</location>
        <topology evidence="2">Peripheral membrane protein</topology>
        <orientation evidence="2">Matrix side</orientation>
    </subcellularLocation>
</comment>
<keyword evidence="16" id="KW-0472">Membrane</keyword>
<dbReference type="EC" id="2.1.2.1" evidence="17"/>
<comment type="pathway">
    <text evidence="4 17">One-carbon metabolism; tetrahydrofolate interconversion.</text>
</comment>
<evidence type="ECO:0000313" key="20">
    <source>
        <dbReference type="WBParaSite" id="maker-uti_cns_0002431-snap-gene-0.4-mRNA-1"/>
    </source>
</evidence>
<evidence type="ECO:0000256" key="11">
    <source>
        <dbReference type="ARBA" id="ARBA00022792"/>
    </source>
</evidence>
<dbReference type="GO" id="GO:0045277">
    <property type="term" value="C:respiratory chain complex IV"/>
    <property type="evidence" value="ECO:0007669"/>
    <property type="project" value="InterPro"/>
</dbReference>
<comment type="cofactor">
    <cofactor evidence="1 17">
        <name>pyridoxal 5'-phosphate</name>
        <dbReference type="ChEBI" id="CHEBI:597326"/>
    </cofactor>
</comment>
<keyword evidence="9 17" id="KW-0808">Transferase</keyword>
<evidence type="ECO:0000256" key="2">
    <source>
        <dbReference type="ARBA" id="ARBA00004443"/>
    </source>
</evidence>
<protein>
    <recommendedName>
        <fullName evidence="17">Serine hydroxymethyltransferase</fullName>
        <ecNumber evidence="17">2.1.2.1</ecNumber>
    </recommendedName>
</protein>
<dbReference type="HAMAP" id="MF_00051">
    <property type="entry name" value="SHMT"/>
    <property type="match status" value="1"/>
</dbReference>
<keyword evidence="14" id="KW-0408">Iron</keyword>
<comment type="function">
    <text evidence="17">Interconversion of serine and glycine.</text>
</comment>
<accession>A0A1I8GMD5</accession>
<dbReference type="PROSITE" id="PS00096">
    <property type="entry name" value="SHMT"/>
    <property type="match status" value="1"/>
</dbReference>
<proteinExistence type="inferred from homology"/>
<dbReference type="GO" id="GO:0030170">
    <property type="term" value="F:pyridoxal phosphate binding"/>
    <property type="evidence" value="ECO:0007669"/>
    <property type="project" value="InterPro"/>
</dbReference>
<dbReference type="UniPathway" id="UPA00193"/>
<dbReference type="PANTHER" id="PTHR11680">
    <property type="entry name" value="SERINE HYDROXYMETHYLTRANSFERASE"/>
    <property type="match status" value="1"/>
</dbReference>
<evidence type="ECO:0000256" key="9">
    <source>
        <dbReference type="ARBA" id="ARBA00022679"/>
    </source>
</evidence>
<evidence type="ECO:0000256" key="13">
    <source>
        <dbReference type="ARBA" id="ARBA00022946"/>
    </source>
</evidence>
<comment type="similarity">
    <text evidence="5 17">Belongs to the SHMT family.</text>
</comment>
<dbReference type="CDD" id="cd00378">
    <property type="entry name" value="SHMT"/>
    <property type="match status" value="1"/>
</dbReference>
<keyword evidence="11" id="KW-0999">Mitochondrion inner membrane</keyword>
<dbReference type="CDD" id="cd00923">
    <property type="entry name" value="Cyt_c_Oxidase_Va"/>
    <property type="match status" value="1"/>
</dbReference>
<dbReference type="InterPro" id="IPR003204">
    <property type="entry name" value="Cyt_c_oxidase_su5A/6"/>
</dbReference>
<dbReference type="GO" id="GO:0046872">
    <property type="term" value="F:metal ion binding"/>
    <property type="evidence" value="ECO:0007669"/>
    <property type="project" value="UniProtKB-KW"/>
</dbReference>
<dbReference type="Pfam" id="PF00464">
    <property type="entry name" value="SHMT"/>
    <property type="match status" value="1"/>
</dbReference>
<evidence type="ECO:0000256" key="10">
    <source>
        <dbReference type="ARBA" id="ARBA00022723"/>
    </source>
</evidence>
<evidence type="ECO:0000256" key="14">
    <source>
        <dbReference type="ARBA" id="ARBA00023004"/>
    </source>
</evidence>
<evidence type="ECO:0000256" key="17">
    <source>
        <dbReference type="RuleBase" id="RU000585"/>
    </source>
</evidence>
<evidence type="ECO:0000256" key="12">
    <source>
        <dbReference type="ARBA" id="ARBA00022898"/>
    </source>
</evidence>
<evidence type="ECO:0000256" key="6">
    <source>
        <dbReference type="ARBA" id="ARBA00007972"/>
    </source>
</evidence>
<name>A0A1I8GMD5_9PLAT</name>
<dbReference type="AlphaFoldDB" id="A0A1I8GMD5"/>
<dbReference type="UniPathway" id="UPA00705"/>
<dbReference type="SUPFAM" id="SSF48479">
    <property type="entry name" value="Cytochrome c oxidase subunit E"/>
    <property type="match status" value="1"/>
</dbReference>
<dbReference type="SUPFAM" id="SSF53383">
    <property type="entry name" value="PLP-dependent transferases"/>
    <property type="match status" value="1"/>
</dbReference>
<reference evidence="20" key="1">
    <citation type="submission" date="2016-11" db="UniProtKB">
        <authorList>
            <consortium name="WormBaseParasite"/>
        </authorList>
    </citation>
    <scope>IDENTIFICATION</scope>
</reference>
<keyword evidence="13" id="KW-0809">Transit peptide</keyword>
<evidence type="ECO:0000256" key="1">
    <source>
        <dbReference type="ARBA" id="ARBA00001933"/>
    </source>
</evidence>
<dbReference type="GO" id="GO:0004372">
    <property type="term" value="F:glycine hydroxymethyltransferase activity"/>
    <property type="evidence" value="ECO:0007669"/>
    <property type="project" value="UniProtKB-EC"/>
</dbReference>
<organism evidence="19 20">
    <name type="scientific">Macrostomum lignano</name>
    <dbReference type="NCBI Taxonomy" id="282301"/>
    <lineage>
        <taxon>Eukaryota</taxon>
        <taxon>Metazoa</taxon>
        <taxon>Spiralia</taxon>
        <taxon>Lophotrochozoa</taxon>
        <taxon>Platyhelminthes</taxon>
        <taxon>Rhabditophora</taxon>
        <taxon>Macrostomorpha</taxon>
        <taxon>Macrostomida</taxon>
        <taxon>Macrostomidae</taxon>
        <taxon>Macrostomum</taxon>
    </lineage>
</organism>
<keyword evidence="15" id="KW-0496">Mitochondrion</keyword>